<name>A0A645BG19_9ZZZZ</name>
<reference evidence="1" key="1">
    <citation type="submission" date="2019-08" db="EMBL/GenBank/DDBJ databases">
        <authorList>
            <person name="Kucharzyk K."/>
            <person name="Murdoch R.W."/>
            <person name="Higgins S."/>
            <person name="Loffler F."/>
        </authorList>
    </citation>
    <scope>NUCLEOTIDE SEQUENCE</scope>
</reference>
<evidence type="ECO:0000313" key="1">
    <source>
        <dbReference type="EMBL" id="MPM64385.1"/>
    </source>
</evidence>
<proteinExistence type="predicted"/>
<dbReference type="AlphaFoldDB" id="A0A645BG19"/>
<organism evidence="1">
    <name type="scientific">bioreactor metagenome</name>
    <dbReference type="NCBI Taxonomy" id="1076179"/>
    <lineage>
        <taxon>unclassified sequences</taxon>
        <taxon>metagenomes</taxon>
        <taxon>ecological metagenomes</taxon>
    </lineage>
</organism>
<dbReference type="EMBL" id="VSSQ01019921">
    <property type="protein sequence ID" value="MPM64385.1"/>
    <property type="molecule type" value="Genomic_DNA"/>
</dbReference>
<gene>
    <name evidence="1" type="ORF">SDC9_111271</name>
</gene>
<accession>A0A645BG19</accession>
<sequence>MDLHRSAGVKTDPQLTGKTIPLETIRRFQPARSEELLAISRHGAFLNRAIYITDSSGEILIIWIPHQQGARLAYRGLDVHRGNLVAYAQHWAHIIRSAEPSDHIRFVFQREPTDFQRILFRYKLGQRLRDA</sequence>
<protein>
    <submittedName>
        <fullName evidence="1">Uncharacterized protein</fullName>
    </submittedName>
</protein>
<comment type="caution">
    <text evidence="1">The sequence shown here is derived from an EMBL/GenBank/DDBJ whole genome shotgun (WGS) entry which is preliminary data.</text>
</comment>